<name>A0ABQ1NKV6_9MICC</name>
<evidence type="ECO:0000313" key="4">
    <source>
        <dbReference type="Proteomes" id="UP000597761"/>
    </source>
</evidence>
<organism evidence="3 4">
    <name type="scientific">Tersicoccus solisilvae</name>
    <dbReference type="NCBI Taxonomy" id="1882339"/>
    <lineage>
        <taxon>Bacteria</taxon>
        <taxon>Bacillati</taxon>
        <taxon>Actinomycetota</taxon>
        <taxon>Actinomycetes</taxon>
        <taxon>Micrococcales</taxon>
        <taxon>Micrococcaceae</taxon>
        <taxon>Tersicoccus</taxon>
    </lineage>
</organism>
<evidence type="ECO:0000313" key="3">
    <source>
        <dbReference type="EMBL" id="GGC79312.1"/>
    </source>
</evidence>
<keyword evidence="2" id="KW-0812">Transmembrane</keyword>
<feature type="transmembrane region" description="Helical" evidence="2">
    <location>
        <begin position="128"/>
        <end position="149"/>
    </location>
</feature>
<feature type="transmembrane region" description="Helical" evidence="2">
    <location>
        <begin position="179"/>
        <end position="200"/>
    </location>
</feature>
<keyword evidence="4" id="KW-1185">Reference proteome</keyword>
<feature type="transmembrane region" description="Helical" evidence="2">
    <location>
        <begin position="321"/>
        <end position="338"/>
    </location>
</feature>
<gene>
    <name evidence="3" type="ORF">GCM10011512_02440</name>
</gene>
<evidence type="ECO:0000256" key="1">
    <source>
        <dbReference type="SAM" id="MobiDB-lite"/>
    </source>
</evidence>
<sequence length="447" mass="47074">MGPGASSVLLRRGHLIPPLAAGGLFLIVAALLGPGVVWGDTVQYIRIAHELGGMPVHQAWFTAYTEYCAHPSSGLQGTGADCASAAWAGAGPIVGVHDRTPAYAAIFSPRIGYPLVSLPLMTLLGDQVGLWIVAVLSTALAGLLVHRIARVVGLGRRTALLSQLAFYLLPVGLDHGTALLAEGPSLMAALILVLGVAHLLRGSRRRGLLLAVAGYALVYFFKYSSVLILCVAVLAVCVVMVIVPSSRHDRRVRLTGVVALALTLASFVIGSAFGLPGVEHSLQDTFTWHFTLPPVPDPWVKLLFLEGNFLGTFVGNLPLNPGWVLVAAIGIAGIVLLLRRRRPDPSAWALTVPAGLGVLTVVGHPVYSQSARLGSPVWVTMAFGVGIAISWAVDRFASRRRRSRRAPVSPLAADHDLLGAHRPTRARRDAAPAPERAAPGPDAVSSA</sequence>
<proteinExistence type="predicted"/>
<feature type="region of interest" description="Disordered" evidence="1">
    <location>
        <begin position="407"/>
        <end position="447"/>
    </location>
</feature>
<accession>A0ABQ1NKV6</accession>
<comment type="caution">
    <text evidence="3">The sequence shown here is derived from an EMBL/GenBank/DDBJ whole genome shotgun (WGS) entry which is preliminary data.</text>
</comment>
<feature type="compositionally biased region" description="Low complexity" evidence="1">
    <location>
        <begin position="431"/>
        <end position="447"/>
    </location>
</feature>
<evidence type="ECO:0000256" key="2">
    <source>
        <dbReference type="SAM" id="Phobius"/>
    </source>
</evidence>
<feature type="transmembrane region" description="Helical" evidence="2">
    <location>
        <begin position="220"/>
        <end position="242"/>
    </location>
</feature>
<dbReference type="RefSeq" id="WP_188665096.1">
    <property type="nucleotide sequence ID" value="NZ_BMJI01000001.1"/>
</dbReference>
<keyword evidence="2" id="KW-1133">Transmembrane helix</keyword>
<protein>
    <recommendedName>
        <fullName evidence="5">Glycosyltransferase RgtA/B/C/D-like domain-containing protein</fullName>
    </recommendedName>
</protein>
<feature type="transmembrane region" description="Helical" evidence="2">
    <location>
        <begin position="347"/>
        <end position="367"/>
    </location>
</feature>
<reference evidence="4" key="1">
    <citation type="journal article" date="2019" name="Int. J. Syst. Evol. Microbiol.">
        <title>The Global Catalogue of Microorganisms (GCM) 10K type strain sequencing project: providing services to taxonomists for standard genome sequencing and annotation.</title>
        <authorList>
            <consortium name="The Broad Institute Genomics Platform"/>
            <consortium name="The Broad Institute Genome Sequencing Center for Infectious Disease"/>
            <person name="Wu L."/>
            <person name="Ma J."/>
        </authorList>
    </citation>
    <scope>NUCLEOTIDE SEQUENCE [LARGE SCALE GENOMIC DNA]</scope>
    <source>
        <strain evidence="4">CGMCC 1.15480</strain>
    </source>
</reference>
<evidence type="ECO:0008006" key="5">
    <source>
        <dbReference type="Google" id="ProtNLM"/>
    </source>
</evidence>
<dbReference type="EMBL" id="BMJI01000001">
    <property type="protein sequence ID" value="GGC79312.1"/>
    <property type="molecule type" value="Genomic_DNA"/>
</dbReference>
<dbReference type="Proteomes" id="UP000597761">
    <property type="component" value="Unassembled WGS sequence"/>
</dbReference>
<feature type="transmembrane region" description="Helical" evidence="2">
    <location>
        <begin position="373"/>
        <end position="393"/>
    </location>
</feature>
<keyword evidence="2" id="KW-0472">Membrane</keyword>
<feature type="transmembrane region" description="Helical" evidence="2">
    <location>
        <begin position="254"/>
        <end position="275"/>
    </location>
</feature>